<gene>
    <name evidence="2" type="ORF">OLC1_LOCUS11674</name>
</gene>
<keyword evidence="3" id="KW-1185">Reference proteome</keyword>
<accession>A0AAV1D383</accession>
<dbReference type="PANTHER" id="PTHR31672:SF10">
    <property type="entry name" value="F-BOX DOMAIN-CONTAINING PROTEIN"/>
    <property type="match status" value="1"/>
</dbReference>
<dbReference type="NCBIfam" id="TIGR01640">
    <property type="entry name" value="F_box_assoc_1"/>
    <property type="match status" value="1"/>
</dbReference>
<dbReference type="InterPro" id="IPR017451">
    <property type="entry name" value="F-box-assoc_interact_dom"/>
</dbReference>
<dbReference type="Proteomes" id="UP001161247">
    <property type="component" value="Chromosome 4"/>
</dbReference>
<dbReference type="Pfam" id="PF07734">
    <property type="entry name" value="FBA_1"/>
    <property type="match status" value="1"/>
</dbReference>
<dbReference type="InterPro" id="IPR006527">
    <property type="entry name" value="F-box-assoc_dom_typ1"/>
</dbReference>
<dbReference type="AlphaFoldDB" id="A0AAV1D383"/>
<feature type="domain" description="F-box associated beta-propeller type 1" evidence="1">
    <location>
        <begin position="18"/>
        <end position="329"/>
    </location>
</feature>
<proteinExistence type="predicted"/>
<name>A0AAV1D383_OLDCO</name>
<sequence length="334" mass="37776">MPLLKLPCNDSCLNLCGSCHGILCFVNIFRLVICLCNPVTHECFKLPNSRTQTSALVRGFHLVELGFGYDPSTKDYKIITILEAGDSARYDRVEVDNSILVVEVYKLSTKCWSRVEHNGELEFLHSVKSVGSGVVFNGILYWWMESRAEPNDKRVCHAIVTFDFHSERFGRMECLQNLSSKDSILTVIGGGSLAFVRRNSNMESGDTFDVWVVYDTNHQEEDQESSCWTKKCSVAPSSVGPYLRQLTCWNHDELLLVNLGPNVVNHVIYDDDEDYIQEQVQELASCRLLQEDGSSLEEQHYKAVDIGRDLVKSSIFARALRFYPSLVPISARGN</sequence>
<evidence type="ECO:0000313" key="2">
    <source>
        <dbReference type="EMBL" id="CAI9102310.1"/>
    </source>
</evidence>
<reference evidence="2" key="1">
    <citation type="submission" date="2023-03" db="EMBL/GenBank/DDBJ databases">
        <authorList>
            <person name="Julca I."/>
        </authorList>
    </citation>
    <scope>NUCLEOTIDE SEQUENCE</scope>
</reference>
<protein>
    <submittedName>
        <fullName evidence="2">OLC1v1000557C1</fullName>
    </submittedName>
</protein>
<dbReference type="InterPro" id="IPR050796">
    <property type="entry name" value="SCF_F-box_component"/>
</dbReference>
<dbReference type="EMBL" id="OX459121">
    <property type="protein sequence ID" value="CAI9102310.1"/>
    <property type="molecule type" value="Genomic_DNA"/>
</dbReference>
<organism evidence="2 3">
    <name type="scientific">Oldenlandia corymbosa var. corymbosa</name>
    <dbReference type="NCBI Taxonomy" id="529605"/>
    <lineage>
        <taxon>Eukaryota</taxon>
        <taxon>Viridiplantae</taxon>
        <taxon>Streptophyta</taxon>
        <taxon>Embryophyta</taxon>
        <taxon>Tracheophyta</taxon>
        <taxon>Spermatophyta</taxon>
        <taxon>Magnoliopsida</taxon>
        <taxon>eudicotyledons</taxon>
        <taxon>Gunneridae</taxon>
        <taxon>Pentapetalae</taxon>
        <taxon>asterids</taxon>
        <taxon>lamiids</taxon>
        <taxon>Gentianales</taxon>
        <taxon>Rubiaceae</taxon>
        <taxon>Rubioideae</taxon>
        <taxon>Spermacoceae</taxon>
        <taxon>Hedyotis-Oldenlandia complex</taxon>
        <taxon>Oldenlandia</taxon>
    </lineage>
</organism>
<evidence type="ECO:0000313" key="3">
    <source>
        <dbReference type="Proteomes" id="UP001161247"/>
    </source>
</evidence>
<evidence type="ECO:0000259" key="1">
    <source>
        <dbReference type="Pfam" id="PF07734"/>
    </source>
</evidence>
<dbReference type="PANTHER" id="PTHR31672">
    <property type="entry name" value="BNACNNG10540D PROTEIN"/>
    <property type="match status" value="1"/>
</dbReference>